<evidence type="ECO:0000313" key="1">
    <source>
        <dbReference type="EMBL" id="SDT20572.1"/>
    </source>
</evidence>
<reference evidence="2" key="1">
    <citation type="submission" date="2016-10" db="EMBL/GenBank/DDBJ databases">
        <authorList>
            <person name="Varghese N."/>
            <person name="Submissions S."/>
        </authorList>
    </citation>
    <scope>NUCLEOTIDE SEQUENCE [LARGE SCALE GENOMIC DNA]</scope>
    <source>
        <strain evidence="2">NRRL B-51270</strain>
    </source>
</reference>
<dbReference type="EMBL" id="LT629736">
    <property type="protein sequence ID" value="SDT20572.1"/>
    <property type="molecule type" value="Genomic_DNA"/>
</dbReference>
<protein>
    <submittedName>
        <fullName evidence="1">Uncharacterized protein</fullName>
    </submittedName>
</protein>
<dbReference type="RefSeq" id="WP_093396673.1">
    <property type="nucleotide sequence ID" value="NZ_LT629736.1"/>
</dbReference>
<dbReference type="Proteomes" id="UP000243207">
    <property type="component" value="Chromosome I"/>
</dbReference>
<dbReference type="AlphaFoldDB" id="A0A1H1YGM8"/>
<gene>
    <name evidence="1" type="ORF">SAMN05216421_3149</name>
</gene>
<proteinExistence type="predicted"/>
<accession>A0A1H1YGM8</accession>
<dbReference type="OrthoDB" id="7063156at2"/>
<keyword evidence="2" id="KW-1185">Reference proteome</keyword>
<name>A0A1H1YGM8_9GAMM</name>
<sequence length="83" mass="9505">MKELLAQLDIEDEEHNSVSLTHESEWCLGAYPGGLVVWENLEQGEPRHMKSVSREYVLKLWLQLGQGNLAAIEQEPWRPGYGN</sequence>
<evidence type="ECO:0000313" key="2">
    <source>
        <dbReference type="Proteomes" id="UP000243207"/>
    </source>
</evidence>
<organism evidence="1 2">
    <name type="scientific">Halopseudomonas xinjiangensis</name>
    <dbReference type="NCBI Taxonomy" id="487184"/>
    <lineage>
        <taxon>Bacteria</taxon>
        <taxon>Pseudomonadati</taxon>
        <taxon>Pseudomonadota</taxon>
        <taxon>Gammaproteobacteria</taxon>
        <taxon>Pseudomonadales</taxon>
        <taxon>Pseudomonadaceae</taxon>
        <taxon>Halopseudomonas</taxon>
    </lineage>
</organism>